<organism evidence="2 3">
    <name type="scientific">Micromonospora gifhornensis</name>
    <dbReference type="NCBI Taxonomy" id="84594"/>
    <lineage>
        <taxon>Bacteria</taxon>
        <taxon>Bacillati</taxon>
        <taxon>Actinomycetota</taxon>
        <taxon>Actinomycetes</taxon>
        <taxon>Micromonosporales</taxon>
        <taxon>Micromonosporaceae</taxon>
        <taxon>Micromonospora</taxon>
    </lineage>
</organism>
<dbReference type="Proteomes" id="UP000647860">
    <property type="component" value="Unassembled WGS sequence"/>
</dbReference>
<feature type="region of interest" description="Disordered" evidence="1">
    <location>
        <begin position="1"/>
        <end position="40"/>
    </location>
</feature>
<evidence type="ECO:0000256" key="1">
    <source>
        <dbReference type="SAM" id="MobiDB-lite"/>
    </source>
</evidence>
<dbReference type="EMBL" id="BOPA01000021">
    <property type="protein sequence ID" value="GIJ16672.1"/>
    <property type="molecule type" value="Genomic_DNA"/>
</dbReference>
<evidence type="ECO:0000313" key="3">
    <source>
        <dbReference type="Proteomes" id="UP000647860"/>
    </source>
</evidence>
<keyword evidence="3" id="KW-1185">Reference proteome</keyword>
<accession>A0ABQ4IFM6</accession>
<protein>
    <submittedName>
        <fullName evidence="2">Uncharacterized protein</fullName>
    </submittedName>
</protein>
<comment type="caution">
    <text evidence="2">The sequence shown here is derived from an EMBL/GenBank/DDBJ whole genome shotgun (WGS) entry which is preliminary data.</text>
</comment>
<evidence type="ECO:0000313" key="2">
    <source>
        <dbReference type="EMBL" id="GIJ16672.1"/>
    </source>
</evidence>
<sequence length="74" mass="7665">MHSKGPLLTLTGADGPTRQRRPVGRPGGAAPEGDGRDPARDQVVAVQVSVGALALEPEARKPNVVLAPEPRLPL</sequence>
<reference evidence="2 3" key="1">
    <citation type="submission" date="2021-01" db="EMBL/GenBank/DDBJ databases">
        <title>Whole genome shotgun sequence of Verrucosispora gifhornensis NBRC 16317.</title>
        <authorList>
            <person name="Komaki H."/>
            <person name="Tamura T."/>
        </authorList>
    </citation>
    <scope>NUCLEOTIDE SEQUENCE [LARGE SCALE GENOMIC DNA]</scope>
    <source>
        <strain evidence="2 3">NBRC 16317</strain>
    </source>
</reference>
<name>A0ABQ4IFM6_9ACTN</name>
<proteinExistence type="predicted"/>
<gene>
    <name evidence="2" type="ORF">Vgi01_33560</name>
</gene>